<dbReference type="OrthoDB" id="2585655at2759"/>
<comment type="subcellular location">
    <subcellularLocation>
        <location evidence="1">Membrane</location>
        <topology evidence="1">Multi-pass membrane protein</topology>
    </subcellularLocation>
</comment>
<evidence type="ECO:0000256" key="3">
    <source>
        <dbReference type="ARBA" id="ARBA00022989"/>
    </source>
</evidence>
<evidence type="ECO:0000313" key="7">
    <source>
        <dbReference type="EMBL" id="KIV82599.1"/>
    </source>
</evidence>
<dbReference type="GO" id="GO:0022857">
    <property type="term" value="F:transmembrane transporter activity"/>
    <property type="evidence" value="ECO:0007669"/>
    <property type="project" value="InterPro"/>
</dbReference>
<feature type="transmembrane region" description="Helical" evidence="5">
    <location>
        <begin position="164"/>
        <end position="184"/>
    </location>
</feature>
<feature type="transmembrane region" description="Helical" evidence="5">
    <location>
        <begin position="95"/>
        <end position="116"/>
    </location>
</feature>
<gene>
    <name evidence="7" type="ORF">PV11_04699</name>
</gene>
<dbReference type="SUPFAM" id="SSF103473">
    <property type="entry name" value="MFS general substrate transporter"/>
    <property type="match status" value="1"/>
</dbReference>
<dbReference type="InterPro" id="IPR020846">
    <property type="entry name" value="MFS_dom"/>
</dbReference>
<reference evidence="7 8" key="1">
    <citation type="submission" date="2015-01" db="EMBL/GenBank/DDBJ databases">
        <title>The Genome Sequence of Exophiala sideris CBS121828.</title>
        <authorList>
            <consortium name="The Broad Institute Genomics Platform"/>
            <person name="Cuomo C."/>
            <person name="de Hoog S."/>
            <person name="Gorbushina A."/>
            <person name="Stielow B."/>
            <person name="Teixiera M."/>
            <person name="Abouelleil A."/>
            <person name="Chapman S.B."/>
            <person name="Priest M."/>
            <person name="Young S.K."/>
            <person name="Wortman J."/>
            <person name="Nusbaum C."/>
            <person name="Birren B."/>
        </authorList>
    </citation>
    <scope>NUCLEOTIDE SEQUENCE [LARGE SCALE GENOMIC DNA]</scope>
    <source>
        <strain evidence="7 8">CBS 121828</strain>
    </source>
</reference>
<evidence type="ECO:0000256" key="2">
    <source>
        <dbReference type="ARBA" id="ARBA00022692"/>
    </source>
</evidence>
<dbReference type="InterPro" id="IPR036259">
    <property type="entry name" value="MFS_trans_sf"/>
</dbReference>
<feature type="transmembrane region" description="Helical" evidence="5">
    <location>
        <begin position="227"/>
        <end position="245"/>
    </location>
</feature>
<dbReference type="STRING" id="1016849.A0A0D1YN79"/>
<dbReference type="PANTHER" id="PTHR23502">
    <property type="entry name" value="MAJOR FACILITATOR SUPERFAMILY"/>
    <property type="match status" value="1"/>
</dbReference>
<dbReference type="HOGENOM" id="CLU_008455_13_0_1"/>
<dbReference type="EMBL" id="KN846952">
    <property type="protein sequence ID" value="KIV82599.1"/>
    <property type="molecule type" value="Genomic_DNA"/>
</dbReference>
<feature type="transmembrane region" description="Helical" evidence="5">
    <location>
        <begin position="128"/>
        <end position="152"/>
    </location>
</feature>
<feature type="transmembrane region" description="Helical" evidence="5">
    <location>
        <begin position="393"/>
        <end position="414"/>
    </location>
</feature>
<feature type="transmembrane region" description="Helical" evidence="5">
    <location>
        <begin position="464"/>
        <end position="489"/>
    </location>
</feature>
<keyword evidence="4 5" id="KW-0472">Membrane</keyword>
<feature type="transmembrane region" description="Helical" evidence="5">
    <location>
        <begin position="196"/>
        <end position="215"/>
    </location>
</feature>
<dbReference type="PANTHER" id="PTHR23502:SF29">
    <property type="entry name" value="TRANSPORTER, PUTATIVE (AFU_ORTHOLOGUE AFUA_6G06680)-RELATED"/>
    <property type="match status" value="1"/>
</dbReference>
<dbReference type="GO" id="GO:0005886">
    <property type="term" value="C:plasma membrane"/>
    <property type="evidence" value="ECO:0007669"/>
    <property type="project" value="TreeGrafter"/>
</dbReference>
<proteinExistence type="predicted"/>
<feature type="transmembrane region" description="Helical" evidence="5">
    <location>
        <begin position="251"/>
        <end position="271"/>
    </location>
</feature>
<name>A0A0D1YN79_9EURO</name>
<keyword evidence="3 5" id="KW-1133">Transmembrane helix</keyword>
<feature type="domain" description="Major facilitator superfamily (MFS) profile" evidence="6">
    <location>
        <begin position="96"/>
        <end position="575"/>
    </location>
</feature>
<evidence type="ECO:0000313" key="8">
    <source>
        <dbReference type="Proteomes" id="UP000053599"/>
    </source>
</evidence>
<evidence type="ECO:0000259" key="6">
    <source>
        <dbReference type="PROSITE" id="PS50850"/>
    </source>
</evidence>
<evidence type="ECO:0000256" key="4">
    <source>
        <dbReference type="ARBA" id="ARBA00023136"/>
    </source>
</evidence>
<organism evidence="7 8">
    <name type="scientific">Exophiala sideris</name>
    <dbReference type="NCBI Taxonomy" id="1016849"/>
    <lineage>
        <taxon>Eukaryota</taxon>
        <taxon>Fungi</taxon>
        <taxon>Dikarya</taxon>
        <taxon>Ascomycota</taxon>
        <taxon>Pezizomycotina</taxon>
        <taxon>Eurotiomycetes</taxon>
        <taxon>Chaetothyriomycetidae</taxon>
        <taxon>Chaetothyriales</taxon>
        <taxon>Herpotrichiellaceae</taxon>
        <taxon>Exophiala</taxon>
    </lineage>
</organism>
<feature type="transmembrane region" description="Helical" evidence="5">
    <location>
        <begin position="435"/>
        <end position="458"/>
    </location>
</feature>
<dbReference type="PROSITE" id="PS50850">
    <property type="entry name" value="MFS"/>
    <property type="match status" value="1"/>
</dbReference>
<accession>A0A0D1YN79</accession>
<feature type="transmembrane region" description="Helical" evidence="5">
    <location>
        <begin position="501"/>
        <end position="519"/>
    </location>
</feature>
<protein>
    <recommendedName>
        <fullName evidence="6">Major facilitator superfamily (MFS) profile domain-containing protein</fullName>
    </recommendedName>
</protein>
<dbReference type="Proteomes" id="UP000053599">
    <property type="component" value="Unassembled WGS sequence"/>
</dbReference>
<feature type="transmembrane region" description="Helical" evidence="5">
    <location>
        <begin position="344"/>
        <end position="373"/>
    </location>
</feature>
<evidence type="ECO:0000256" key="5">
    <source>
        <dbReference type="SAM" id="Phobius"/>
    </source>
</evidence>
<dbReference type="AlphaFoldDB" id="A0A0D1YN79"/>
<feature type="transmembrane region" description="Helical" evidence="5">
    <location>
        <begin position="531"/>
        <end position="552"/>
    </location>
</feature>
<sequence length="575" mass="63244">MPALSRFRSDPLCAGASAFTYAEKKMSTFGILQEKSFEHTPGTAILHDDATAGVAAQAAAGLKHGKGRYGHIVLVPQPTDDPDDPLNWPLWRKDLCLFSVALGSLCFTAVLVPMLSPATYALSIELNTSITAIAQLTGNCLLCVGAFGPFVSAMSRLWGKRPQFLLASLLGILGTIVCECANSYKILLAGRLFQGLSVAAYESLIVALMGDMYFVHQRGARVTIFQLVTNTFGVLSPIIAGVIFDNLGWKYLFHIAQPFLIAQLVMVFFFVPETSYHRPEIYNTDVASTERLEELKYVEVTESEHARGAPHDGRQAVSTPTPKTTWQRLSIYNGRFSRQHPLKLVVAPFVCLANPAAVWGCLTQGISSGWWVATSFVLAQIFGVPPYNLSTAGVGYLYVGPFIGGLLGVLFMSFSSDPLARFVAKRNRGVYEPEFRLYPMILALITGTIGLFLYGHMIEDGKGYYVASALHGIYGFSVNTAGAVMNSYVVDAFREESTEMLVIAMVFKNFFFFSLAYWVNNYLAVTGPARYFDVQGGIVVGIYALSIPMYVFGKLNRGWWRRHDLINKMGMGDVH</sequence>
<evidence type="ECO:0000256" key="1">
    <source>
        <dbReference type="ARBA" id="ARBA00004141"/>
    </source>
</evidence>
<dbReference type="Pfam" id="PF07690">
    <property type="entry name" value="MFS_1"/>
    <property type="match status" value="1"/>
</dbReference>
<dbReference type="InterPro" id="IPR011701">
    <property type="entry name" value="MFS"/>
</dbReference>
<dbReference type="Gene3D" id="1.20.1250.20">
    <property type="entry name" value="MFS general substrate transporter like domains"/>
    <property type="match status" value="1"/>
</dbReference>
<keyword evidence="2 5" id="KW-0812">Transmembrane</keyword>